<organism evidence="2 3">
    <name type="scientific">Platanthera zijinensis</name>
    <dbReference type="NCBI Taxonomy" id="2320716"/>
    <lineage>
        <taxon>Eukaryota</taxon>
        <taxon>Viridiplantae</taxon>
        <taxon>Streptophyta</taxon>
        <taxon>Embryophyta</taxon>
        <taxon>Tracheophyta</taxon>
        <taxon>Spermatophyta</taxon>
        <taxon>Magnoliopsida</taxon>
        <taxon>Liliopsida</taxon>
        <taxon>Asparagales</taxon>
        <taxon>Orchidaceae</taxon>
        <taxon>Orchidoideae</taxon>
        <taxon>Orchideae</taxon>
        <taxon>Orchidinae</taxon>
        <taxon>Platanthera</taxon>
    </lineage>
</organism>
<sequence length="192" mass="20898">MAPILGTERLLLLLFLFYGFLHLSAGSHLLRGSVACNDCSRFQDLSGVRLVVNCSKDGLPTYVLTNRKGQFKISIPKPFSSRCAATLLGGRTQLCAFKKSMVSDVANVSYAKKLSNYSSYALRTPLSFYKFSCQKILAQKRNEILNDGGAAVGEEKSPAGASPTPAMLPQPNPYGLPPLIYIFPFFPIIGIP</sequence>
<evidence type="ECO:0000313" key="2">
    <source>
        <dbReference type="EMBL" id="KAK8956848.1"/>
    </source>
</evidence>
<proteinExistence type="predicted"/>
<keyword evidence="3" id="KW-1185">Reference proteome</keyword>
<accession>A0AAP0C043</accession>
<reference evidence="2 3" key="1">
    <citation type="journal article" date="2022" name="Nat. Plants">
        <title>Genomes of leafy and leafless Platanthera orchids illuminate the evolution of mycoheterotrophy.</title>
        <authorList>
            <person name="Li M.H."/>
            <person name="Liu K.W."/>
            <person name="Li Z."/>
            <person name="Lu H.C."/>
            <person name="Ye Q.L."/>
            <person name="Zhang D."/>
            <person name="Wang J.Y."/>
            <person name="Li Y.F."/>
            <person name="Zhong Z.M."/>
            <person name="Liu X."/>
            <person name="Yu X."/>
            <person name="Liu D.K."/>
            <person name="Tu X.D."/>
            <person name="Liu B."/>
            <person name="Hao Y."/>
            <person name="Liao X.Y."/>
            <person name="Jiang Y.T."/>
            <person name="Sun W.H."/>
            <person name="Chen J."/>
            <person name="Chen Y.Q."/>
            <person name="Ai Y."/>
            <person name="Zhai J.W."/>
            <person name="Wu S.S."/>
            <person name="Zhou Z."/>
            <person name="Hsiao Y.Y."/>
            <person name="Wu W.L."/>
            <person name="Chen Y.Y."/>
            <person name="Lin Y.F."/>
            <person name="Hsu J.L."/>
            <person name="Li C.Y."/>
            <person name="Wang Z.W."/>
            <person name="Zhao X."/>
            <person name="Zhong W.Y."/>
            <person name="Ma X.K."/>
            <person name="Ma L."/>
            <person name="Huang J."/>
            <person name="Chen G.Z."/>
            <person name="Huang M.Z."/>
            <person name="Huang L."/>
            <person name="Peng D.H."/>
            <person name="Luo Y.B."/>
            <person name="Zou S.Q."/>
            <person name="Chen S.P."/>
            <person name="Lan S."/>
            <person name="Tsai W.C."/>
            <person name="Van de Peer Y."/>
            <person name="Liu Z.J."/>
        </authorList>
    </citation>
    <scope>NUCLEOTIDE SEQUENCE [LARGE SCALE GENOMIC DNA]</scope>
    <source>
        <strain evidence="2">Lor287</strain>
    </source>
</reference>
<dbReference type="EMBL" id="JBBWWQ010000001">
    <property type="protein sequence ID" value="KAK8956848.1"/>
    <property type="molecule type" value="Genomic_DNA"/>
</dbReference>
<comment type="caution">
    <text evidence="2">The sequence shown here is derived from an EMBL/GenBank/DDBJ whole genome shotgun (WGS) entry which is preliminary data.</text>
</comment>
<dbReference type="Proteomes" id="UP001418222">
    <property type="component" value="Unassembled WGS sequence"/>
</dbReference>
<keyword evidence="1" id="KW-0732">Signal</keyword>
<name>A0AAP0C043_9ASPA</name>
<evidence type="ECO:0008006" key="4">
    <source>
        <dbReference type="Google" id="ProtNLM"/>
    </source>
</evidence>
<evidence type="ECO:0000256" key="1">
    <source>
        <dbReference type="SAM" id="SignalP"/>
    </source>
</evidence>
<dbReference type="AlphaFoldDB" id="A0AAP0C043"/>
<gene>
    <name evidence="2" type="ORF">KSP39_PZI001590</name>
</gene>
<protein>
    <recommendedName>
        <fullName evidence="4">Pollen Ole e 1 allergen and extensin family protein</fullName>
    </recommendedName>
</protein>
<feature type="chain" id="PRO_5042829952" description="Pollen Ole e 1 allergen and extensin family protein" evidence="1">
    <location>
        <begin position="27"/>
        <end position="192"/>
    </location>
</feature>
<feature type="signal peptide" evidence="1">
    <location>
        <begin position="1"/>
        <end position="26"/>
    </location>
</feature>
<evidence type="ECO:0000313" key="3">
    <source>
        <dbReference type="Proteomes" id="UP001418222"/>
    </source>
</evidence>